<gene>
    <name evidence="1" type="ORF">QJS10_CPA05g01191</name>
</gene>
<reference evidence="1" key="2">
    <citation type="submission" date="2023-06" db="EMBL/GenBank/DDBJ databases">
        <authorList>
            <person name="Ma L."/>
            <person name="Liu K.-W."/>
            <person name="Li Z."/>
            <person name="Hsiao Y.-Y."/>
            <person name="Qi Y."/>
            <person name="Fu T."/>
            <person name="Tang G."/>
            <person name="Zhang D."/>
            <person name="Sun W.-H."/>
            <person name="Liu D.-K."/>
            <person name="Li Y."/>
            <person name="Chen G.-Z."/>
            <person name="Liu X.-D."/>
            <person name="Liao X.-Y."/>
            <person name="Jiang Y.-T."/>
            <person name="Yu X."/>
            <person name="Hao Y."/>
            <person name="Huang J."/>
            <person name="Zhao X.-W."/>
            <person name="Ke S."/>
            <person name="Chen Y.-Y."/>
            <person name="Wu W.-L."/>
            <person name="Hsu J.-L."/>
            <person name="Lin Y.-F."/>
            <person name="Huang M.-D."/>
            <person name="Li C.-Y."/>
            <person name="Huang L."/>
            <person name="Wang Z.-W."/>
            <person name="Zhao X."/>
            <person name="Zhong W.-Y."/>
            <person name="Peng D.-H."/>
            <person name="Ahmad S."/>
            <person name="Lan S."/>
            <person name="Zhang J.-S."/>
            <person name="Tsai W.-C."/>
            <person name="Van De Peer Y."/>
            <person name="Liu Z.-J."/>
        </authorList>
    </citation>
    <scope>NUCLEOTIDE SEQUENCE</scope>
    <source>
        <strain evidence="1">CP</strain>
        <tissue evidence="1">Leaves</tissue>
    </source>
</reference>
<dbReference type="PANTHER" id="PTHR37764">
    <property type="entry name" value="KETOSE/ALDOSE ISOMERASE, PUTATIVE (MOG1/PSBP/DUF1795-LIKE PHOTOSYSTEM II REACTION CENTER PSBP FAMILY PROTEIN)-RELATED"/>
    <property type="match status" value="1"/>
</dbReference>
<dbReference type="GO" id="GO:0009507">
    <property type="term" value="C:chloroplast"/>
    <property type="evidence" value="ECO:0007669"/>
    <property type="project" value="TreeGrafter"/>
</dbReference>
<dbReference type="AlphaFoldDB" id="A0AAV9EV67"/>
<comment type="caution">
    <text evidence="1">The sequence shown here is derived from an EMBL/GenBank/DDBJ whole genome shotgun (WGS) entry which is preliminary data.</text>
</comment>
<name>A0AAV9EV67_ACOCL</name>
<dbReference type="EMBL" id="JAUJYO010000005">
    <property type="protein sequence ID" value="KAK1316899.1"/>
    <property type="molecule type" value="Genomic_DNA"/>
</dbReference>
<organism evidence="1 2">
    <name type="scientific">Acorus calamus</name>
    <name type="common">Sweet flag</name>
    <dbReference type="NCBI Taxonomy" id="4465"/>
    <lineage>
        <taxon>Eukaryota</taxon>
        <taxon>Viridiplantae</taxon>
        <taxon>Streptophyta</taxon>
        <taxon>Embryophyta</taxon>
        <taxon>Tracheophyta</taxon>
        <taxon>Spermatophyta</taxon>
        <taxon>Magnoliopsida</taxon>
        <taxon>Liliopsida</taxon>
        <taxon>Acoraceae</taxon>
        <taxon>Acorus</taxon>
    </lineage>
</organism>
<evidence type="ECO:0000313" key="1">
    <source>
        <dbReference type="EMBL" id="KAK1316899.1"/>
    </source>
</evidence>
<evidence type="ECO:0000313" key="2">
    <source>
        <dbReference type="Proteomes" id="UP001180020"/>
    </source>
</evidence>
<protein>
    <submittedName>
        <fullName evidence="1">Uncharacterized protein</fullName>
    </submittedName>
</protein>
<keyword evidence="2" id="KW-1185">Reference proteome</keyword>
<reference evidence="1" key="1">
    <citation type="journal article" date="2023" name="Nat. Commun.">
        <title>Diploid and tetraploid genomes of Acorus and the evolution of monocots.</title>
        <authorList>
            <person name="Ma L."/>
            <person name="Liu K.W."/>
            <person name="Li Z."/>
            <person name="Hsiao Y.Y."/>
            <person name="Qi Y."/>
            <person name="Fu T."/>
            <person name="Tang G.D."/>
            <person name="Zhang D."/>
            <person name="Sun W.H."/>
            <person name="Liu D.K."/>
            <person name="Li Y."/>
            <person name="Chen G.Z."/>
            <person name="Liu X.D."/>
            <person name="Liao X.Y."/>
            <person name="Jiang Y.T."/>
            <person name="Yu X."/>
            <person name="Hao Y."/>
            <person name="Huang J."/>
            <person name="Zhao X.W."/>
            <person name="Ke S."/>
            <person name="Chen Y.Y."/>
            <person name="Wu W.L."/>
            <person name="Hsu J.L."/>
            <person name="Lin Y.F."/>
            <person name="Huang M.D."/>
            <person name="Li C.Y."/>
            <person name="Huang L."/>
            <person name="Wang Z.W."/>
            <person name="Zhao X."/>
            <person name="Zhong W.Y."/>
            <person name="Peng D.H."/>
            <person name="Ahmad S."/>
            <person name="Lan S."/>
            <person name="Zhang J.S."/>
            <person name="Tsai W.C."/>
            <person name="Van de Peer Y."/>
            <person name="Liu Z.J."/>
        </authorList>
    </citation>
    <scope>NUCLEOTIDE SEQUENCE</scope>
    <source>
        <strain evidence="1">CP</strain>
    </source>
</reference>
<dbReference type="PANTHER" id="PTHR37764:SF1">
    <property type="entry name" value="KETOSE_ALDOSE ISOMERASE, PUTATIVE (MOG1_PSBP_DUF1795-LIKE PHOTOSYSTEM II REACTION CENTER PSBP FAMILY PROTEIN)-RELATED"/>
    <property type="match status" value="1"/>
</dbReference>
<sequence length="142" mass="15855">MRFGIRTCDIFGAKLLGGRYGVPFDFHDLDNRWRAGKVLSKKWDRSVDDKGYKSSFPEAAGPFGSLENEVDFKDVISHQRLGKNCAGAVQGSEVLSVVIRPFNQLKITILEAQDITDLGSLKEAARIFVPSKQCHPNIFILK</sequence>
<proteinExistence type="predicted"/>
<dbReference type="Proteomes" id="UP001180020">
    <property type="component" value="Unassembled WGS sequence"/>
</dbReference>
<accession>A0AAV9EV67</accession>